<sequence>MLDFINTIPDDLHPILIHFPIALIGFSFLLSILSFWFSTLNETSWLLLWVGSFSCIPASVSGLIAHFPYEETELLEVIEIHQMLGVLGTLSMLLIVGGRFWSRRRQKDFGLSPGYRVLAAVGLIWVTLLGGTGGQLTYEYAVNVRAINPLLNESVDR</sequence>
<dbReference type="InterPro" id="IPR019251">
    <property type="entry name" value="DUF2231_TM"/>
</dbReference>
<evidence type="ECO:0000256" key="1">
    <source>
        <dbReference type="SAM" id="Phobius"/>
    </source>
</evidence>
<feature type="transmembrane region" description="Helical" evidence="1">
    <location>
        <begin position="113"/>
        <end position="131"/>
    </location>
</feature>
<reference evidence="3" key="1">
    <citation type="submission" date="2018-05" db="EMBL/GenBank/DDBJ databases">
        <authorList>
            <person name="Lanie J.A."/>
            <person name="Ng W.-L."/>
            <person name="Kazmierczak K.M."/>
            <person name="Andrzejewski T.M."/>
            <person name="Davidsen T.M."/>
            <person name="Wayne K.J."/>
            <person name="Tettelin H."/>
            <person name="Glass J.I."/>
            <person name="Rusch D."/>
            <person name="Podicherti R."/>
            <person name="Tsui H.-C.T."/>
            <person name="Winkler M.E."/>
        </authorList>
    </citation>
    <scope>NUCLEOTIDE SEQUENCE</scope>
</reference>
<proteinExistence type="predicted"/>
<evidence type="ECO:0000259" key="2">
    <source>
        <dbReference type="Pfam" id="PF09990"/>
    </source>
</evidence>
<evidence type="ECO:0000313" key="3">
    <source>
        <dbReference type="EMBL" id="SVC42003.1"/>
    </source>
</evidence>
<feature type="transmembrane region" description="Helical" evidence="1">
    <location>
        <begin position="80"/>
        <end position="101"/>
    </location>
</feature>
<feature type="transmembrane region" description="Helical" evidence="1">
    <location>
        <begin position="45"/>
        <end position="68"/>
    </location>
</feature>
<protein>
    <recommendedName>
        <fullName evidence="2">DUF2231 domain-containing protein</fullName>
    </recommendedName>
</protein>
<dbReference type="AlphaFoldDB" id="A0A382LZK3"/>
<dbReference type="Pfam" id="PF09990">
    <property type="entry name" value="DUF2231"/>
    <property type="match status" value="1"/>
</dbReference>
<name>A0A382LZK3_9ZZZZ</name>
<keyword evidence="1" id="KW-1133">Transmembrane helix</keyword>
<keyword evidence="1" id="KW-0812">Transmembrane</keyword>
<organism evidence="3">
    <name type="scientific">marine metagenome</name>
    <dbReference type="NCBI Taxonomy" id="408172"/>
    <lineage>
        <taxon>unclassified sequences</taxon>
        <taxon>metagenomes</taxon>
        <taxon>ecological metagenomes</taxon>
    </lineage>
</organism>
<dbReference type="EMBL" id="UINC01090240">
    <property type="protein sequence ID" value="SVC42003.1"/>
    <property type="molecule type" value="Genomic_DNA"/>
</dbReference>
<accession>A0A382LZK3</accession>
<feature type="transmembrane region" description="Helical" evidence="1">
    <location>
        <begin position="15"/>
        <end position="38"/>
    </location>
</feature>
<gene>
    <name evidence="3" type="ORF">METZ01_LOCUS294857</name>
</gene>
<keyword evidence="1" id="KW-0472">Membrane</keyword>
<feature type="domain" description="DUF2231" evidence="2">
    <location>
        <begin position="11"/>
        <end position="145"/>
    </location>
</feature>